<evidence type="ECO:0000313" key="2">
    <source>
        <dbReference type="Proteomes" id="UP000322810"/>
    </source>
</evidence>
<protein>
    <submittedName>
        <fullName evidence="1">Uncharacterized protein</fullName>
    </submittedName>
</protein>
<accession>A0ABY3LM70</accession>
<name>A0ABY3LM70_9ACTN</name>
<sequence>MTAVEQVQPEPGDGLRLPRLHQFLAGDGIGAAGERSDRDVERCLRLERVTLVDREIGDQDWLHPLQRAVI</sequence>
<evidence type="ECO:0000313" key="1">
    <source>
        <dbReference type="EMBL" id="TYB41692.1"/>
    </source>
</evidence>
<keyword evidence="2" id="KW-1185">Reference proteome</keyword>
<dbReference type="Proteomes" id="UP000322810">
    <property type="component" value="Unassembled WGS sequence"/>
</dbReference>
<proteinExistence type="predicted"/>
<comment type="caution">
    <text evidence="1">The sequence shown here is derived from an EMBL/GenBank/DDBJ whole genome shotgun (WGS) entry which is preliminary data.</text>
</comment>
<dbReference type="EMBL" id="VSEX01000173">
    <property type="protein sequence ID" value="TYB41692.1"/>
    <property type="molecule type" value="Genomic_DNA"/>
</dbReference>
<gene>
    <name evidence="1" type="ORF">FXF59_35060</name>
</gene>
<organism evidence="1 2">
    <name type="scientific">Microbispora tritici</name>
    <dbReference type="NCBI Taxonomy" id="2604471"/>
    <lineage>
        <taxon>Bacteria</taxon>
        <taxon>Bacillati</taxon>
        <taxon>Actinomycetota</taxon>
        <taxon>Actinomycetes</taxon>
        <taxon>Streptosporangiales</taxon>
        <taxon>Streptosporangiaceae</taxon>
        <taxon>Microbispora</taxon>
    </lineage>
</organism>
<reference evidence="1 2" key="1">
    <citation type="submission" date="2019-08" db="EMBL/GenBank/DDBJ databases">
        <title>Microbispora tritici sp. nov., a novel actinomycete isolated from a root of wheat (Triticum aestivum L.).</title>
        <authorList>
            <person name="Klykleung N."/>
            <person name="Tanasupawat S."/>
        </authorList>
    </citation>
    <scope>NUCLEOTIDE SEQUENCE [LARGE SCALE GENOMIC DNA]</scope>
    <source>
        <strain evidence="1 2">MT50</strain>
    </source>
</reference>